<keyword evidence="5" id="KW-0539">Nucleus</keyword>
<dbReference type="PANTHER" id="PTHR46481:SF10">
    <property type="entry name" value="ZINC FINGER BED DOMAIN-CONTAINING PROTEIN 39"/>
    <property type="match status" value="1"/>
</dbReference>
<dbReference type="OrthoDB" id="2677917at2759"/>
<evidence type="ECO:0000256" key="1">
    <source>
        <dbReference type="ARBA" id="ARBA00004123"/>
    </source>
</evidence>
<sequence>TERVMKDWNSPVYAFFDPTPQIVEIDGRRAHDFKCQAKRCKTKVRRYLDKGDARSTGNMWKHVRSCWGDEVLKAADEAKDANEVQQQIVGSFLRNGSITASFERKSKGKVTYSHCQHTRVETRAEIVRWVSESLRPFDIVKDHAFQSLMKTGRPEYYLPSPATVSRNVRQVFVRTRQRVATML</sequence>
<dbReference type="GO" id="GO:0008270">
    <property type="term" value="F:zinc ion binding"/>
    <property type="evidence" value="ECO:0007669"/>
    <property type="project" value="UniProtKB-KW"/>
</dbReference>
<evidence type="ECO:0000256" key="3">
    <source>
        <dbReference type="ARBA" id="ARBA00022771"/>
    </source>
</evidence>
<dbReference type="Proteomes" id="UP000054485">
    <property type="component" value="Unassembled WGS sequence"/>
</dbReference>
<dbReference type="HOGENOM" id="CLU_087375_0_0_1"/>
<dbReference type="InParanoid" id="A0A0D0AFT7"/>
<keyword evidence="2" id="KW-0479">Metal-binding</keyword>
<dbReference type="AlphaFoldDB" id="A0A0D0AFT7"/>
<reference evidence="6 7" key="1">
    <citation type="submission" date="2014-04" db="EMBL/GenBank/DDBJ databases">
        <authorList>
            <consortium name="DOE Joint Genome Institute"/>
            <person name="Kuo A."/>
            <person name="Ruytinx J."/>
            <person name="Rineau F."/>
            <person name="Colpaert J."/>
            <person name="Kohler A."/>
            <person name="Nagy L.G."/>
            <person name="Floudas D."/>
            <person name="Copeland A."/>
            <person name="Barry K.W."/>
            <person name="Cichocki N."/>
            <person name="Veneault-Fourrey C."/>
            <person name="LaButti K."/>
            <person name="Lindquist E.A."/>
            <person name="Lipzen A."/>
            <person name="Lundell T."/>
            <person name="Morin E."/>
            <person name="Murat C."/>
            <person name="Sun H."/>
            <person name="Tunlid A."/>
            <person name="Henrissat B."/>
            <person name="Grigoriev I.V."/>
            <person name="Hibbett D.S."/>
            <person name="Martin F."/>
            <person name="Nordberg H.P."/>
            <person name="Cantor M.N."/>
            <person name="Hua S.X."/>
        </authorList>
    </citation>
    <scope>NUCLEOTIDE SEQUENCE [LARGE SCALE GENOMIC DNA]</scope>
    <source>
        <strain evidence="6 7">UH-Slu-Lm8-n1</strain>
    </source>
</reference>
<dbReference type="GO" id="GO:0005634">
    <property type="term" value="C:nucleus"/>
    <property type="evidence" value="ECO:0007669"/>
    <property type="project" value="UniProtKB-SubCell"/>
</dbReference>
<protein>
    <submittedName>
        <fullName evidence="6">Uncharacterized protein</fullName>
    </submittedName>
</protein>
<feature type="non-terminal residue" evidence="6">
    <location>
        <position position="1"/>
    </location>
</feature>
<organism evidence="6 7">
    <name type="scientific">Suillus luteus UH-Slu-Lm8-n1</name>
    <dbReference type="NCBI Taxonomy" id="930992"/>
    <lineage>
        <taxon>Eukaryota</taxon>
        <taxon>Fungi</taxon>
        <taxon>Dikarya</taxon>
        <taxon>Basidiomycota</taxon>
        <taxon>Agaricomycotina</taxon>
        <taxon>Agaricomycetes</taxon>
        <taxon>Agaricomycetidae</taxon>
        <taxon>Boletales</taxon>
        <taxon>Suillineae</taxon>
        <taxon>Suillaceae</taxon>
        <taxon>Suillus</taxon>
    </lineage>
</organism>
<accession>A0A0D0AFT7</accession>
<keyword evidence="3" id="KW-0863">Zinc-finger</keyword>
<evidence type="ECO:0000256" key="2">
    <source>
        <dbReference type="ARBA" id="ARBA00022723"/>
    </source>
</evidence>
<keyword evidence="4" id="KW-0862">Zinc</keyword>
<proteinExistence type="predicted"/>
<evidence type="ECO:0000256" key="4">
    <source>
        <dbReference type="ARBA" id="ARBA00022833"/>
    </source>
</evidence>
<comment type="subcellular location">
    <subcellularLocation>
        <location evidence="1">Nucleus</location>
    </subcellularLocation>
</comment>
<dbReference type="EMBL" id="KN836031">
    <property type="protein sequence ID" value="KIK33082.1"/>
    <property type="molecule type" value="Genomic_DNA"/>
</dbReference>
<feature type="non-terminal residue" evidence="6">
    <location>
        <position position="183"/>
    </location>
</feature>
<name>A0A0D0AFT7_9AGAM</name>
<keyword evidence="7" id="KW-1185">Reference proteome</keyword>
<dbReference type="STRING" id="930992.A0A0D0AFT7"/>
<evidence type="ECO:0000256" key="5">
    <source>
        <dbReference type="ARBA" id="ARBA00023242"/>
    </source>
</evidence>
<evidence type="ECO:0000313" key="6">
    <source>
        <dbReference type="EMBL" id="KIK33082.1"/>
    </source>
</evidence>
<dbReference type="SUPFAM" id="SSF140996">
    <property type="entry name" value="Hermes dimerisation domain"/>
    <property type="match status" value="1"/>
</dbReference>
<reference evidence="7" key="2">
    <citation type="submission" date="2015-01" db="EMBL/GenBank/DDBJ databases">
        <title>Evolutionary Origins and Diversification of the Mycorrhizal Mutualists.</title>
        <authorList>
            <consortium name="DOE Joint Genome Institute"/>
            <consortium name="Mycorrhizal Genomics Consortium"/>
            <person name="Kohler A."/>
            <person name="Kuo A."/>
            <person name="Nagy L.G."/>
            <person name="Floudas D."/>
            <person name="Copeland A."/>
            <person name="Barry K.W."/>
            <person name="Cichocki N."/>
            <person name="Veneault-Fourrey C."/>
            <person name="LaButti K."/>
            <person name="Lindquist E.A."/>
            <person name="Lipzen A."/>
            <person name="Lundell T."/>
            <person name="Morin E."/>
            <person name="Murat C."/>
            <person name="Riley R."/>
            <person name="Ohm R."/>
            <person name="Sun H."/>
            <person name="Tunlid A."/>
            <person name="Henrissat B."/>
            <person name="Grigoriev I.V."/>
            <person name="Hibbett D.S."/>
            <person name="Martin F."/>
        </authorList>
    </citation>
    <scope>NUCLEOTIDE SEQUENCE [LARGE SCALE GENOMIC DNA]</scope>
    <source>
        <strain evidence="7">UH-Slu-Lm8-n1</strain>
    </source>
</reference>
<evidence type="ECO:0000313" key="7">
    <source>
        <dbReference type="Proteomes" id="UP000054485"/>
    </source>
</evidence>
<dbReference type="InterPro" id="IPR052035">
    <property type="entry name" value="ZnF_BED_domain_contain"/>
</dbReference>
<gene>
    <name evidence="6" type="ORF">CY34DRAFT_36909</name>
</gene>
<dbReference type="PANTHER" id="PTHR46481">
    <property type="entry name" value="ZINC FINGER BED DOMAIN-CONTAINING PROTEIN 4"/>
    <property type="match status" value="1"/>
</dbReference>